<name>A0ABP8BFN1_9ACTN</name>
<proteinExistence type="predicted"/>
<reference evidence="3" key="1">
    <citation type="journal article" date="2019" name="Int. J. Syst. Evol. Microbiol.">
        <title>The Global Catalogue of Microorganisms (GCM) 10K type strain sequencing project: providing services to taxonomists for standard genome sequencing and annotation.</title>
        <authorList>
            <consortium name="The Broad Institute Genomics Platform"/>
            <consortium name="The Broad Institute Genome Sequencing Center for Infectious Disease"/>
            <person name="Wu L."/>
            <person name="Ma J."/>
        </authorList>
    </citation>
    <scope>NUCLEOTIDE SEQUENCE [LARGE SCALE GENOMIC DNA]</scope>
    <source>
        <strain evidence="3">JCM 17388</strain>
    </source>
</reference>
<feature type="domain" description="Carrier" evidence="1">
    <location>
        <begin position="20"/>
        <end position="65"/>
    </location>
</feature>
<evidence type="ECO:0000313" key="3">
    <source>
        <dbReference type="Proteomes" id="UP001501251"/>
    </source>
</evidence>
<dbReference type="InterPro" id="IPR009081">
    <property type="entry name" value="PP-bd_ACP"/>
</dbReference>
<dbReference type="SUPFAM" id="SSF47336">
    <property type="entry name" value="ACP-like"/>
    <property type="match status" value="1"/>
</dbReference>
<evidence type="ECO:0000313" key="2">
    <source>
        <dbReference type="EMBL" id="GAA4205287.1"/>
    </source>
</evidence>
<keyword evidence="3" id="KW-1185">Reference proteome</keyword>
<organism evidence="2 3">
    <name type="scientific">Streptosporangium oxazolinicum</name>
    <dbReference type="NCBI Taxonomy" id="909287"/>
    <lineage>
        <taxon>Bacteria</taxon>
        <taxon>Bacillati</taxon>
        <taxon>Actinomycetota</taxon>
        <taxon>Actinomycetes</taxon>
        <taxon>Streptosporangiales</taxon>
        <taxon>Streptosporangiaceae</taxon>
        <taxon>Streptosporangium</taxon>
    </lineage>
</organism>
<dbReference type="EMBL" id="BAABAQ010000014">
    <property type="protein sequence ID" value="GAA4205287.1"/>
    <property type="molecule type" value="Genomic_DNA"/>
</dbReference>
<comment type="caution">
    <text evidence="2">The sequence shown here is derived from an EMBL/GenBank/DDBJ whole genome shotgun (WGS) entry which is preliminary data.</text>
</comment>
<evidence type="ECO:0000259" key="1">
    <source>
        <dbReference type="Pfam" id="PF00550"/>
    </source>
</evidence>
<dbReference type="Proteomes" id="UP001501251">
    <property type="component" value="Unassembled WGS sequence"/>
</dbReference>
<accession>A0ABP8BFN1</accession>
<gene>
    <name evidence="2" type="ORF">GCM10022252_65630</name>
</gene>
<protein>
    <recommendedName>
        <fullName evidence="1">Carrier domain-containing protein</fullName>
    </recommendedName>
</protein>
<sequence length="92" mass="10062">MQLPTLEVFVDRLVAVSRIEGFDPDTPLTTSGVDSLDLMEWVYDMQERYPDLGLDESIVEQVNDTVTFRTIHQQVLAAHGVTPVASAAGGDA</sequence>
<dbReference type="Gene3D" id="1.10.1200.10">
    <property type="entry name" value="ACP-like"/>
    <property type="match status" value="1"/>
</dbReference>
<dbReference type="Pfam" id="PF00550">
    <property type="entry name" value="PP-binding"/>
    <property type="match status" value="1"/>
</dbReference>
<dbReference type="RefSeq" id="WP_344922053.1">
    <property type="nucleotide sequence ID" value="NZ_BAABAQ010000014.1"/>
</dbReference>
<dbReference type="InterPro" id="IPR036736">
    <property type="entry name" value="ACP-like_sf"/>
</dbReference>